<reference evidence="2" key="1">
    <citation type="submission" date="2016-01" db="EMBL/GenBank/DDBJ databases">
        <authorList>
            <person name="Mitreva M."/>
            <person name="Pepin K.H."/>
            <person name="Mihindukulasuriya K.A."/>
            <person name="Fulton R."/>
            <person name="Fronick C."/>
            <person name="O'Laughlin M."/>
            <person name="Miner T."/>
            <person name="Herter B."/>
            <person name="Rosa B.A."/>
            <person name="Cordes M."/>
            <person name="Tomlinson C."/>
            <person name="Wollam A."/>
            <person name="Palsikar V.B."/>
            <person name="Mardis E.R."/>
            <person name="Wilson R.K."/>
        </authorList>
    </citation>
    <scope>NUCLEOTIDE SEQUENCE [LARGE SCALE GENOMIC DNA]</scope>
    <source>
        <strain evidence="2">KA00274</strain>
    </source>
</reference>
<evidence type="ECO:0000313" key="2">
    <source>
        <dbReference type="Proteomes" id="UP000070080"/>
    </source>
</evidence>
<evidence type="ECO:0000313" key="1">
    <source>
        <dbReference type="EMBL" id="KXB41649.1"/>
    </source>
</evidence>
<dbReference type="EMBL" id="LSCV01000011">
    <property type="protein sequence ID" value="KXB41649.1"/>
    <property type="molecule type" value="Genomic_DNA"/>
</dbReference>
<dbReference type="Pfam" id="PF11337">
    <property type="entry name" value="DUF3139"/>
    <property type="match status" value="1"/>
</dbReference>
<comment type="caution">
    <text evidence="1">The sequence shown here is derived from an EMBL/GenBank/DDBJ whole genome shotgun (WGS) entry which is preliminary data.</text>
</comment>
<keyword evidence="2" id="KW-1185">Reference proteome</keyword>
<name>A0A133YEM8_9FIRM</name>
<protein>
    <recommendedName>
        <fullName evidence="3">DUF3139 domain-containing protein</fullName>
    </recommendedName>
</protein>
<dbReference type="STRING" id="1497955.HMPREF1872_00600"/>
<evidence type="ECO:0008006" key="3">
    <source>
        <dbReference type="Google" id="ProtNLM"/>
    </source>
</evidence>
<organism evidence="1 2">
    <name type="scientific">Amygdalobacter nucleatus</name>
    <dbReference type="NCBI Taxonomy" id="3029274"/>
    <lineage>
        <taxon>Bacteria</taxon>
        <taxon>Bacillati</taxon>
        <taxon>Bacillota</taxon>
        <taxon>Clostridia</taxon>
        <taxon>Eubacteriales</taxon>
        <taxon>Oscillospiraceae</taxon>
        <taxon>Amygdalobacter</taxon>
    </lineage>
</organism>
<accession>A0A133YEM8</accession>
<dbReference type="OrthoDB" id="1757039at2"/>
<dbReference type="Proteomes" id="UP000070080">
    <property type="component" value="Unassembled WGS sequence"/>
</dbReference>
<gene>
    <name evidence="1" type="ORF">HMPREF1872_00600</name>
</gene>
<proteinExistence type="predicted"/>
<dbReference type="AlphaFoldDB" id="A0A133YEM8"/>
<dbReference type="InterPro" id="IPR021486">
    <property type="entry name" value="DUF3139"/>
</dbReference>
<sequence>MKKAIIFLSLALGLFVLFQFARYLFFNAPLRSILAAIKYEEYRQAQGIDARLIQSKKVLVDYKSGTAFVKVLYKDDPDHVYEYHYALYIANLKHPYQKHSFHKMRLVVSTSPKATAELNEKALNSQPKYKPLDIYNNYV</sequence>
<dbReference type="RefSeq" id="WP_066713671.1">
    <property type="nucleotide sequence ID" value="NZ_JARFNM010000001.1"/>
</dbReference>